<proteinExistence type="predicted"/>
<accession>A3K6A3</accession>
<organism evidence="1 2">
    <name type="scientific">Sagittula stellata (strain ATCC 700073 / DSM 11524 / E-37)</name>
    <dbReference type="NCBI Taxonomy" id="388399"/>
    <lineage>
        <taxon>Bacteria</taxon>
        <taxon>Pseudomonadati</taxon>
        <taxon>Pseudomonadota</taxon>
        <taxon>Alphaproteobacteria</taxon>
        <taxon>Rhodobacterales</taxon>
        <taxon>Roseobacteraceae</taxon>
        <taxon>Sagittula</taxon>
    </lineage>
</organism>
<dbReference type="Proteomes" id="UP000005713">
    <property type="component" value="Unassembled WGS sequence"/>
</dbReference>
<name>A3K6A3_SAGS3</name>
<dbReference type="AlphaFoldDB" id="A3K6A3"/>
<dbReference type="EMBL" id="AAYA01000010">
    <property type="protein sequence ID" value="EBA07253.1"/>
    <property type="molecule type" value="Genomic_DNA"/>
</dbReference>
<sequence>MTRSFVSTHTDWNGHQTIPFVIPAEDGLDVFRDPTWGVMIEKVTADHHPIEPLVDATDLDDVDFGALSLNGAAMVGQILWNNLTTAAEIDPSGDFVLHTWRIAASAKRVEIVYRPRYANGALGDVCTLISLLK</sequence>
<dbReference type="RefSeq" id="WP_005860853.1">
    <property type="nucleotide sequence ID" value="NZ_AAYA01000010.1"/>
</dbReference>
<evidence type="ECO:0000313" key="2">
    <source>
        <dbReference type="Proteomes" id="UP000005713"/>
    </source>
</evidence>
<reference evidence="1 2" key="1">
    <citation type="submission" date="2006-06" db="EMBL/GenBank/DDBJ databases">
        <authorList>
            <person name="Moran M.A."/>
            <person name="Ferriera S."/>
            <person name="Johnson J."/>
            <person name="Kravitz S."/>
            <person name="Beeson K."/>
            <person name="Sutton G."/>
            <person name="Rogers Y.-H."/>
            <person name="Friedman R."/>
            <person name="Frazier M."/>
            <person name="Venter J.C."/>
        </authorList>
    </citation>
    <scope>NUCLEOTIDE SEQUENCE [LARGE SCALE GENOMIC DNA]</scope>
    <source>
        <strain evidence="1 2">E-37</strain>
    </source>
</reference>
<gene>
    <name evidence="1" type="ORF">SSE37_06439</name>
</gene>
<keyword evidence="2" id="KW-1185">Reference proteome</keyword>
<comment type="caution">
    <text evidence="1">The sequence shown here is derived from an EMBL/GenBank/DDBJ whole genome shotgun (WGS) entry which is preliminary data.</text>
</comment>
<protein>
    <submittedName>
        <fullName evidence="1">Uncharacterized protein</fullName>
    </submittedName>
</protein>
<dbReference type="OrthoDB" id="9825238at2"/>
<evidence type="ECO:0000313" key="1">
    <source>
        <dbReference type="EMBL" id="EBA07253.1"/>
    </source>
</evidence>